<protein>
    <submittedName>
        <fullName evidence="2">Dihydrofolate reductase family protein</fullName>
    </submittedName>
</protein>
<gene>
    <name evidence="2" type="ORF">ACFOEN_06185</name>
</gene>
<evidence type="ECO:0000313" key="3">
    <source>
        <dbReference type="Proteomes" id="UP001595556"/>
    </source>
</evidence>
<dbReference type="Proteomes" id="UP001595556">
    <property type="component" value="Unassembled WGS sequence"/>
</dbReference>
<dbReference type="EMBL" id="JBHRTI010000003">
    <property type="protein sequence ID" value="MFC3147228.1"/>
    <property type="molecule type" value="Genomic_DNA"/>
</dbReference>
<name>A0ABV7GZZ0_9BURK</name>
<proteinExistence type="predicted"/>
<accession>A0ABV7GZZ0</accession>
<reference evidence="3" key="1">
    <citation type="journal article" date="2019" name="Int. J. Syst. Evol. Microbiol.">
        <title>The Global Catalogue of Microorganisms (GCM) 10K type strain sequencing project: providing services to taxonomists for standard genome sequencing and annotation.</title>
        <authorList>
            <consortium name="The Broad Institute Genomics Platform"/>
            <consortium name="The Broad Institute Genome Sequencing Center for Infectious Disease"/>
            <person name="Wu L."/>
            <person name="Ma J."/>
        </authorList>
    </citation>
    <scope>NUCLEOTIDE SEQUENCE [LARGE SCALE GENOMIC DNA]</scope>
    <source>
        <strain evidence="3">KCTC 52168</strain>
    </source>
</reference>
<dbReference type="InterPro" id="IPR050765">
    <property type="entry name" value="Riboflavin_Biosynth_HTPR"/>
</dbReference>
<dbReference type="RefSeq" id="WP_377302066.1">
    <property type="nucleotide sequence ID" value="NZ_CP180191.1"/>
</dbReference>
<dbReference type="PANTHER" id="PTHR38011:SF11">
    <property type="entry name" value="2,5-DIAMINO-6-RIBOSYLAMINO-4(3H)-PYRIMIDINONE 5'-PHOSPHATE REDUCTASE"/>
    <property type="match status" value="1"/>
</dbReference>
<feature type="domain" description="Bacterial bifunctional deaminase-reductase C-terminal" evidence="1">
    <location>
        <begin position="7"/>
        <end position="164"/>
    </location>
</feature>
<organism evidence="2 3">
    <name type="scientific">Piscinibacterium candidicorallinum</name>
    <dbReference type="NCBI Taxonomy" id="1793872"/>
    <lineage>
        <taxon>Bacteria</taxon>
        <taxon>Pseudomonadati</taxon>
        <taxon>Pseudomonadota</taxon>
        <taxon>Betaproteobacteria</taxon>
        <taxon>Burkholderiales</taxon>
        <taxon>Piscinibacterium</taxon>
    </lineage>
</organism>
<dbReference type="SUPFAM" id="SSF53597">
    <property type="entry name" value="Dihydrofolate reductase-like"/>
    <property type="match status" value="1"/>
</dbReference>
<sequence length="175" mass="19244">MPNHVYIATSLDNYIADRHGSLQWLFDVPNPTGSDYGYADFMAGIDAVVMGSGTYEVVLGFDAWPYEKPCYVVSSRHRSAPPRMTGEVHFLSGTPAEIVAAAHARGHHSLYIDGGKLITSFLRADLIDELTLSRVPVLLGGGSPLFSGLDEMLKFEHLGTEVFGALIKSRYRRVR</sequence>
<dbReference type="InterPro" id="IPR002734">
    <property type="entry name" value="RibDG_C"/>
</dbReference>
<dbReference type="PANTHER" id="PTHR38011">
    <property type="entry name" value="DIHYDROFOLATE REDUCTASE FAMILY PROTEIN (AFU_ORTHOLOGUE AFUA_8G06820)"/>
    <property type="match status" value="1"/>
</dbReference>
<evidence type="ECO:0000313" key="2">
    <source>
        <dbReference type="EMBL" id="MFC3147228.1"/>
    </source>
</evidence>
<dbReference type="InterPro" id="IPR024072">
    <property type="entry name" value="DHFR-like_dom_sf"/>
</dbReference>
<dbReference type="Gene3D" id="3.40.430.10">
    <property type="entry name" value="Dihydrofolate Reductase, subunit A"/>
    <property type="match status" value="1"/>
</dbReference>
<keyword evidence="3" id="KW-1185">Reference proteome</keyword>
<dbReference type="Pfam" id="PF01872">
    <property type="entry name" value="RibD_C"/>
    <property type="match status" value="1"/>
</dbReference>
<comment type="caution">
    <text evidence="2">The sequence shown here is derived from an EMBL/GenBank/DDBJ whole genome shotgun (WGS) entry which is preliminary data.</text>
</comment>
<evidence type="ECO:0000259" key="1">
    <source>
        <dbReference type="Pfam" id="PF01872"/>
    </source>
</evidence>